<evidence type="ECO:0000256" key="1">
    <source>
        <dbReference type="SAM" id="Phobius"/>
    </source>
</evidence>
<dbReference type="AlphaFoldDB" id="A0A2C9U6W3"/>
<evidence type="ECO:0000256" key="2">
    <source>
        <dbReference type="SAM" id="SignalP"/>
    </source>
</evidence>
<reference evidence="3" key="1">
    <citation type="submission" date="2016-02" db="EMBL/GenBank/DDBJ databases">
        <title>WGS assembly of Manihot esculenta.</title>
        <authorList>
            <person name="Bredeson J.V."/>
            <person name="Prochnik S.E."/>
            <person name="Lyons J.B."/>
            <person name="Schmutz J."/>
            <person name="Grimwood J."/>
            <person name="Vrebalov J."/>
            <person name="Bart R.S."/>
            <person name="Amuge T."/>
            <person name="Ferguson M.E."/>
            <person name="Green R."/>
            <person name="Putnam N."/>
            <person name="Stites J."/>
            <person name="Rounsley S."/>
            <person name="Rokhsar D.S."/>
        </authorList>
    </citation>
    <scope>NUCLEOTIDE SEQUENCE [LARGE SCALE GENOMIC DNA]</scope>
    <source>
        <tissue evidence="3">Leaf</tissue>
    </source>
</reference>
<dbReference type="Pfam" id="PF11820">
    <property type="entry name" value="DUF3339"/>
    <property type="match status" value="1"/>
</dbReference>
<name>A0A2C9U6W3_MANES</name>
<dbReference type="PANTHER" id="PTHR33128:SF71">
    <property type="entry name" value="PROTEIN, PUTATIVE-RELATED"/>
    <property type="match status" value="1"/>
</dbReference>
<keyword evidence="1" id="KW-0472">Membrane</keyword>
<feature type="signal peptide" evidence="2">
    <location>
        <begin position="1"/>
        <end position="23"/>
    </location>
</feature>
<proteinExistence type="predicted"/>
<gene>
    <name evidence="3" type="ORF">MANES_17G102500</name>
</gene>
<evidence type="ECO:0008006" key="4">
    <source>
        <dbReference type="Google" id="ProtNLM"/>
    </source>
</evidence>
<keyword evidence="1" id="KW-0812">Transmembrane</keyword>
<accession>A0A2C9U6W3</accession>
<protein>
    <recommendedName>
        <fullName evidence="4">Transmembrane protein</fullName>
    </recommendedName>
</protein>
<feature type="transmembrane region" description="Helical" evidence="1">
    <location>
        <begin position="39"/>
        <end position="63"/>
    </location>
</feature>
<dbReference type="InterPro" id="IPR021775">
    <property type="entry name" value="DUF3339"/>
</dbReference>
<dbReference type="EMBL" id="CM004403">
    <property type="protein sequence ID" value="OAY25535.1"/>
    <property type="molecule type" value="Genomic_DNA"/>
</dbReference>
<evidence type="ECO:0000313" key="3">
    <source>
        <dbReference type="EMBL" id="OAY25535.1"/>
    </source>
</evidence>
<sequence>MSDWGAVFVTVVLFIILTPGTSGHRFIEFGNFETSGISILVHSIFYFALISIFLLAVEVHMYFGS</sequence>
<feature type="chain" id="PRO_5012971456" description="Transmembrane protein" evidence="2">
    <location>
        <begin position="24"/>
        <end position="65"/>
    </location>
</feature>
<organism evidence="3">
    <name type="scientific">Manihot esculenta</name>
    <name type="common">Cassava</name>
    <name type="synonym">Jatropha manihot</name>
    <dbReference type="NCBI Taxonomy" id="3983"/>
    <lineage>
        <taxon>Eukaryota</taxon>
        <taxon>Viridiplantae</taxon>
        <taxon>Streptophyta</taxon>
        <taxon>Embryophyta</taxon>
        <taxon>Tracheophyta</taxon>
        <taxon>Spermatophyta</taxon>
        <taxon>Magnoliopsida</taxon>
        <taxon>eudicotyledons</taxon>
        <taxon>Gunneridae</taxon>
        <taxon>Pentapetalae</taxon>
        <taxon>rosids</taxon>
        <taxon>fabids</taxon>
        <taxon>Malpighiales</taxon>
        <taxon>Euphorbiaceae</taxon>
        <taxon>Crotonoideae</taxon>
        <taxon>Manihoteae</taxon>
        <taxon>Manihot</taxon>
    </lineage>
</organism>
<keyword evidence="1" id="KW-1133">Transmembrane helix</keyword>
<dbReference type="PANTHER" id="PTHR33128">
    <property type="entry name" value="OS05G0103400 PROTEIN"/>
    <property type="match status" value="1"/>
</dbReference>
<keyword evidence="2" id="KW-0732">Signal</keyword>
<dbReference type="STRING" id="3983.A0A2C9U6W3"/>